<organism evidence="2 3">
    <name type="scientific">Vibrio albus</name>
    <dbReference type="NCBI Taxonomy" id="2200953"/>
    <lineage>
        <taxon>Bacteria</taxon>
        <taxon>Pseudomonadati</taxon>
        <taxon>Pseudomonadota</taxon>
        <taxon>Gammaproteobacteria</taxon>
        <taxon>Vibrionales</taxon>
        <taxon>Vibrionaceae</taxon>
        <taxon>Vibrio</taxon>
    </lineage>
</organism>
<keyword evidence="1" id="KW-0812">Transmembrane</keyword>
<dbReference type="OrthoDB" id="6196761at2"/>
<evidence type="ECO:0000256" key="1">
    <source>
        <dbReference type="SAM" id="Phobius"/>
    </source>
</evidence>
<accession>A0A2U3BB73</accession>
<feature type="transmembrane region" description="Helical" evidence="1">
    <location>
        <begin position="83"/>
        <end position="101"/>
    </location>
</feature>
<keyword evidence="1" id="KW-0472">Membrane</keyword>
<keyword evidence="3" id="KW-1185">Reference proteome</keyword>
<proteinExistence type="predicted"/>
<dbReference type="InterPro" id="IPR021813">
    <property type="entry name" value="DUF3392"/>
</dbReference>
<name>A0A2U3BB73_9VIBR</name>
<reference evidence="2 3" key="1">
    <citation type="submission" date="2018-05" db="EMBL/GenBank/DDBJ databases">
        <title>Vibrio limimaris sp. nov., isolated from marine sediment.</title>
        <authorList>
            <person name="Li C.-M."/>
        </authorList>
    </citation>
    <scope>NUCLEOTIDE SEQUENCE [LARGE SCALE GENOMIC DNA]</scope>
    <source>
        <strain evidence="2 3">E4404</strain>
    </source>
</reference>
<evidence type="ECO:0000313" key="3">
    <source>
        <dbReference type="Proteomes" id="UP000245362"/>
    </source>
</evidence>
<dbReference type="Proteomes" id="UP000245362">
    <property type="component" value="Unassembled WGS sequence"/>
</dbReference>
<evidence type="ECO:0000313" key="2">
    <source>
        <dbReference type="EMBL" id="PWI34023.1"/>
    </source>
</evidence>
<feature type="transmembrane region" description="Helical" evidence="1">
    <location>
        <begin position="12"/>
        <end position="36"/>
    </location>
</feature>
<feature type="transmembrane region" description="Helical" evidence="1">
    <location>
        <begin position="48"/>
        <end position="68"/>
    </location>
</feature>
<gene>
    <name evidence="2" type="ORF">DI392_07430</name>
</gene>
<dbReference type="EMBL" id="QFWT01000003">
    <property type="protein sequence ID" value="PWI34023.1"/>
    <property type="molecule type" value="Genomic_DNA"/>
</dbReference>
<protein>
    <submittedName>
        <fullName evidence="2">DUF3392 domain-containing protein</fullName>
    </submittedName>
</protein>
<keyword evidence="1" id="KW-1133">Transmembrane helix</keyword>
<dbReference type="AlphaFoldDB" id="A0A2U3BB73"/>
<dbReference type="RefSeq" id="WP_109319275.1">
    <property type="nucleotide sequence ID" value="NZ_QFWT01000003.1"/>
</dbReference>
<comment type="caution">
    <text evidence="2">The sequence shown here is derived from an EMBL/GenBank/DDBJ whole genome shotgun (WGS) entry which is preliminary data.</text>
</comment>
<dbReference type="Pfam" id="PF11872">
    <property type="entry name" value="DUF3392"/>
    <property type="match status" value="1"/>
</dbReference>
<sequence>MLDFLTPVGRYLIPYTTEISTALIACLLVMFGGEINRLMRNLLSGQHFIIRTCAFILLNAFGYGLLIVKATPYLAHTLKTTEPGMMFAATLLCFLVIGIWAQKNRHV</sequence>